<protein>
    <submittedName>
        <fullName evidence="9">TolC family protein</fullName>
    </submittedName>
</protein>
<keyword evidence="6" id="KW-0472">Membrane</keyword>
<dbReference type="InterPro" id="IPR051906">
    <property type="entry name" value="TolC-like"/>
</dbReference>
<dbReference type="PANTHER" id="PTHR30026:SF20">
    <property type="entry name" value="OUTER MEMBRANE PROTEIN TOLC"/>
    <property type="match status" value="1"/>
</dbReference>
<feature type="chain" id="PRO_5037621490" evidence="8">
    <location>
        <begin position="19"/>
        <end position="504"/>
    </location>
</feature>
<name>A0A938WN20_9BACT</name>
<sequence>MKGIVWLLLLSGAVPSSAATHVLSLDSCRAMALRNNKQLAVSELQRDVATNMRKSARTKYLPHVSAVGSYMYNSRELSILNDRQKGALSGIGTTATSGLAGSLQGFGEGLTDAQKAALDEALKVFGTTTDQALGNIGAQVTGLASALNAEGQKVVDAFRTDTRNIFAGSVMVTQPIFMGGSIVAMNKMARLGEQMAANGIDAKRQQTLFDVDNAYWTIVSLKNKKRLAESYLKLVGRLDSDVQKMIREGVATRSEGLSVKVRLNEAEMSLTQVNDGLVLARMLLCQICGLPLDTDIALADEDSCSLPTADATVYGSHSDAVNNRPELQMLQNAVDISKQATNLLKAGNLPQVALIGGYSFSNPNVFNGFQNKFGGVWSVGVLVRVPIWNWGDVAYKVRAAKGATAMANLELAEAREGVELQVSQSSFKLSEAGKKLTMAKASAEQAEENLRSANLGFREGVIQSTTVMEAQTAWLKAQSQKIDAEIEVKLSQVNLKKALGTLDD</sequence>
<comment type="similarity">
    <text evidence="2">Belongs to the outer membrane factor (OMF) (TC 1.B.17) family.</text>
</comment>
<dbReference type="Proteomes" id="UP000764045">
    <property type="component" value="Unassembled WGS sequence"/>
</dbReference>
<evidence type="ECO:0000256" key="4">
    <source>
        <dbReference type="ARBA" id="ARBA00022452"/>
    </source>
</evidence>
<keyword evidence="4" id="KW-1134">Transmembrane beta strand</keyword>
<evidence type="ECO:0000256" key="5">
    <source>
        <dbReference type="ARBA" id="ARBA00022692"/>
    </source>
</evidence>
<evidence type="ECO:0000256" key="1">
    <source>
        <dbReference type="ARBA" id="ARBA00004442"/>
    </source>
</evidence>
<gene>
    <name evidence="9" type="ORF">H6B30_05115</name>
</gene>
<dbReference type="GO" id="GO:0009279">
    <property type="term" value="C:cell outer membrane"/>
    <property type="evidence" value="ECO:0007669"/>
    <property type="project" value="UniProtKB-SubCell"/>
</dbReference>
<dbReference type="Pfam" id="PF02321">
    <property type="entry name" value="OEP"/>
    <property type="match status" value="2"/>
</dbReference>
<evidence type="ECO:0000256" key="2">
    <source>
        <dbReference type="ARBA" id="ARBA00007613"/>
    </source>
</evidence>
<keyword evidence="10" id="KW-1185">Reference proteome</keyword>
<dbReference type="Gene3D" id="1.20.1600.10">
    <property type="entry name" value="Outer membrane efflux proteins (OEP)"/>
    <property type="match status" value="1"/>
</dbReference>
<evidence type="ECO:0000256" key="8">
    <source>
        <dbReference type="SAM" id="SignalP"/>
    </source>
</evidence>
<keyword evidence="5" id="KW-0812">Transmembrane</keyword>
<dbReference type="GO" id="GO:0015562">
    <property type="term" value="F:efflux transmembrane transporter activity"/>
    <property type="evidence" value="ECO:0007669"/>
    <property type="project" value="InterPro"/>
</dbReference>
<dbReference type="SUPFAM" id="SSF56954">
    <property type="entry name" value="Outer membrane efflux proteins (OEP)"/>
    <property type="match status" value="1"/>
</dbReference>
<dbReference type="GO" id="GO:0015288">
    <property type="term" value="F:porin activity"/>
    <property type="evidence" value="ECO:0007669"/>
    <property type="project" value="TreeGrafter"/>
</dbReference>
<dbReference type="AlphaFoldDB" id="A0A938WN20"/>
<keyword evidence="7" id="KW-0998">Cell outer membrane</keyword>
<dbReference type="PANTHER" id="PTHR30026">
    <property type="entry name" value="OUTER MEMBRANE PROTEIN TOLC"/>
    <property type="match status" value="1"/>
</dbReference>
<keyword evidence="8" id="KW-0732">Signal</keyword>
<comment type="subcellular location">
    <subcellularLocation>
        <location evidence="1">Cell outer membrane</location>
    </subcellularLocation>
</comment>
<keyword evidence="3" id="KW-0813">Transport</keyword>
<evidence type="ECO:0000256" key="7">
    <source>
        <dbReference type="ARBA" id="ARBA00023237"/>
    </source>
</evidence>
<evidence type="ECO:0000256" key="6">
    <source>
        <dbReference type="ARBA" id="ARBA00023136"/>
    </source>
</evidence>
<dbReference type="RefSeq" id="WP_205108566.1">
    <property type="nucleotide sequence ID" value="NZ_JACJJL010000006.1"/>
</dbReference>
<accession>A0A938WN20</accession>
<proteinExistence type="inferred from homology"/>
<dbReference type="EMBL" id="JACJJL010000006">
    <property type="protein sequence ID" value="MBM6661139.1"/>
    <property type="molecule type" value="Genomic_DNA"/>
</dbReference>
<feature type="signal peptide" evidence="8">
    <location>
        <begin position="1"/>
        <end position="18"/>
    </location>
</feature>
<reference evidence="9 10" key="1">
    <citation type="journal article" date="2021" name="Sci. Rep.">
        <title>The distribution of antibiotic resistance genes in chicken gut microbiota commensals.</title>
        <authorList>
            <person name="Juricova H."/>
            <person name="Matiasovicova J."/>
            <person name="Kubasova T."/>
            <person name="Cejkova D."/>
            <person name="Rychlik I."/>
        </authorList>
    </citation>
    <scope>NUCLEOTIDE SEQUENCE [LARGE SCALE GENOMIC DNA]</scope>
    <source>
        <strain evidence="9 10">An819</strain>
    </source>
</reference>
<dbReference type="InterPro" id="IPR003423">
    <property type="entry name" value="OMP_efflux"/>
</dbReference>
<evidence type="ECO:0000313" key="9">
    <source>
        <dbReference type="EMBL" id="MBM6661139.1"/>
    </source>
</evidence>
<evidence type="ECO:0000313" key="10">
    <source>
        <dbReference type="Proteomes" id="UP000764045"/>
    </source>
</evidence>
<comment type="caution">
    <text evidence="9">The sequence shown here is derived from an EMBL/GenBank/DDBJ whole genome shotgun (WGS) entry which is preliminary data.</text>
</comment>
<dbReference type="GO" id="GO:1990281">
    <property type="term" value="C:efflux pump complex"/>
    <property type="evidence" value="ECO:0007669"/>
    <property type="project" value="TreeGrafter"/>
</dbReference>
<evidence type="ECO:0000256" key="3">
    <source>
        <dbReference type="ARBA" id="ARBA00022448"/>
    </source>
</evidence>
<organism evidence="9 10">
    <name type="scientific">Marseilla massiliensis</name>
    <dbReference type="NCBI Taxonomy" id="1841864"/>
    <lineage>
        <taxon>Bacteria</taxon>
        <taxon>Pseudomonadati</taxon>
        <taxon>Bacteroidota</taxon>
        <taxon>Bacteroidia</taxon>
        <taxon>Bacteroidales</taxon>
        <taxon>Prevotellaceae</taxon>
        <taxon>Marseilla</taxon>
    </lineage>
</organism>